<gene>
    <name evidence="4" type="ORF">VCB98_11935</name>
</gene>
<comment type="caution">
    <text evidence="4">The sequence shown here is derived from an EMBL/GenBank/DDBJ whole genome shotgun (WGS) entry which is preliminary data.</text>
</comment>
<protein>
    <submittedName>
        <fullName evidence="4">DUF4124 domain-containing protein</fullName>
    </submittedName>
</protein>
<feature type="domain" description="DUF4124" evidence="3">
    <location>
        <begin position="13"/>
        <end position="53"/>
    </location>
</feature>
<evidence type="ECO:0000259" key="3">
    <source>
        <dbReference type="Pfam" id="PF13511"/>
    </source>
</evidence>
<dbReference type="Pfam" id="PF13511">
    <property type="entry name" value="DUF4124"/>
    <property type="match status" value="1"/>
</dbReference>
<evidence type="ECO:0000313" key="5">
    <source>
        <dbReference type="Proteomes" id="UP001302316"/>
    </source>
</evidence>
<feature type="chain" id="PRO_5043042166" evidence="2">
    <location>
        <begin position="26"/>
        <end position="204"/>
    </location>
</feature>
<reference evidence="4 5" key="1">
    <citation type="submission" date="2023-12" db="EMBL/GenBank/DDBJ databases">
        <title>Whole-genome sequencing of halo(alkali)philic microorganisms from hypersaline lakes.</title>
        <authorList>
            <person name="Sorokin D.Y."/>
            <person name="Merkel A.Y."/>
            <person name="Messina E."/>
            <person name="Yakimov M."/>
        </authorList>
    </citation>
    <scope>NUCLEOTIDE SEQUENCE [LARGE SCALE GENOMIC DNA]</scope>
    <source>
        <strain evidence="4 5">AB-CW1</strain>
    </source>
</reference>
<dbReference type="AlphaFoldDB" id="A0AAP6JGP9"/>
<keyword evidence="2" id="KW-0732">Signal</keyword>
<dbReference type="Proteomes" id="UP001302316">
    <property type="component" value="Unassembled WGS sequence"/>
</dbReference>
<dbReference type="RefSeq" id="WP_346052826.1">
    <property type="nucleotide sequence ID" value="NZ_JAYGII010000038.1"/>
</dbReference>
<feature type="coiled-coil region" evidence="1">
    <location>
        <begin position="57"/>
        <end position="203"/>
    </location>
</feature>
<evidence type="ECO:0000313" key="4">
    <source>
        <dbReference type="EMBL" id="MEA5446528.1"/>
    </source>
</evidence>
<dbReference type="EMBL" id="JAYGII010000038">
    <property type="protein sequence ID" value="MEA5446528.1"/>
    <property type="molecule type" value="Genomic_DNA"/>
</dbReference>
<name>A0AAP6JGP9_9GAMM</name>
<evidence type="ECO:0000256" key="1">
    <source>
        <dbReference type="SAM" id="Coils"/>
    </source>
</evidence>
<dbReference type="InterPro" id="IPR025392">
    <property type="entry name" value="DUF4124"/>
</dbReference>
<feature type="signal peptide" evidence="2">
    <location>
        <begin position="1"/>
        <end position="25"/>
    </location>
</feature>
<keyword evidence="5" id="KW-1185">Reference proteome</keyword>
<evidence type="ECO:0000256" key="2">
    <source>
        <dbReference type="SAM" id="SignalP"/>
    </source>
</evidence>
<sequence length="204" mass="24380">MNKIAISGLLALTLIFSATALSAQAYSWVDEDGNVHYGDSIPPEYRDQEQRTLRDGLEVERKDRALTEEEREELRLQQEMEEEARRAAEIQRREDERLLRLYGSVDEIERLRDDRVAGLRSQIRLTANSLEELEENLERVEERIDEHEERGDEPPEHLESRYEDLARQVTEHQRHLLEREEQLERVRARFNNEIQRFSELQERD</sequence>
<organism evidence="4 5">
    <name type="scientific">Natronospira elongata</name>
    <dbReference type="NCBI Taxonomy" id="3110268"/>
    <lineage>
        <taxon>Bacteria</taxon>
        <taxon>Pseudomonadati</taxon>
        <taxon>Pseudomonadota</taxon>
        <taxon>Gammaproteobacteria</taxon>
        <taxon>Natronospirales</taxon>
        <taxon>Natronospiraceae</taxon>
        <taxon>Natronospira</taxon>
    </lineage>
</organism>
<proteinExistence type="predicted"/>
<accession>A0AAP6JGP9</accession>
<keyword evidence="1" id="KW-0175">Coiled coil</keyword>